<dbReference type="EMBL" id="JAGINS010000002">
    <property type="protein sequence ID" value="MBP2363838.1"/>
    <property type="molecule type" value="Genomic_DNA"/>
</dbReference>
<dbReference type="RefSeq" id="WP_056788681.1">
    <property type="nucleotide sequence ID" value="NZ_BMWJ01000007.1"/>
</dbReference>
<comment type="caution">
    <text evidence="1">The sequence shown here is derived from an EMBL/GenBank/DDBJ whole genome shotgun (WGS) entry which is preliminary data.</text>
</comment>
<evidence type="ECO:0000313" key="1">
    <source>
        <dbReference type="EMBL" id="MBP2363838.1"/>
    </source>
</evidence>
<proteinExistence type="predicted"/>
<name>A0ABS4VIV3_9ACTN</name>
<evidence type="ECO:0008006" key="3">
    <source>
        <dbReference type="Google" id="ProtNLM"/>
    </source>
</evidence>
<gene>
    <name evidence="1" type="ORF">JOF59_006330</name>
</gene>
<accession>A0ABS4VIV3</accession>
<reference evidence="1 2" key="1">
    <citation type="submission" date="2021-03" db="EMBL/GenBank/DDBJ databases">
        <title>Sequencing the genomes of 1000 actinobacteria strains.</title>
        <authorList>
            <person name="Klenk H.-P."/>
        </authorList>
    </citation>
    <scope>NUCLEOTIDE SEQUENCE [LARGE SCALE GENOMIC DNA]</scope>
    <source>
        <strain evidence="1 2">DSM 40843</strain>
    </source>
</reference>
<protein>
    <recommendedName>
        <fullName evidence="3">Transcriptional regulator</fullName>
    </recommendedName>
</protein>
<sequence length="249" mass="27776">MSFPQPGRQSAAAHHEHCNSALCCRCQQRQWSTHLGNERLCGPCAACCRDCGRAPAPHLDGLDEGLCAECRGQCGRCGNRLPAEGPCSCRKWKERGAITPVGYVLQAFPQPLLQALAHRTPRSVYDLVHQELVRRTPDQLLERLERRWNSRWAHALHEKDEDGRRRWAPQEIAEALLSPGRCADSQCEDGYLITTDTPCGQCLRPTHRFVTAVADHTATTAHARASAAWIRRALVEGRSTKPGKPRPPR</sequence>
<evidence type="ECO:0000313" key="2">
    <source>
        <dbReference type="Proteomes" id="UP001519311"/>
    </source>
</evidence>
<organism evidence="1 2">
    <name type="scientific">Streptomyces clavifer</name>
    <dbReference type="NCBI Taxonomy" id="68188"/>
    <lineage>
        <taxon>Bacteria</taxon>
        <taxon>Bacillati</taxon>
        <taxon>Actinomycetota</taxon>
        <taxon>Actinomycetes</taxon>
        <taxon>Kitasatosporales</taxon>
        <taxon>Streptomycetaceae</taxon>
        <taxon>Streptomyces</taxon>
    </lineage>
</organism>
<dbReference type="Proteomes" id="UP001519311">
    <property type="component" value="Unassembled WGS sequence"/>
</dbReference>
<keyword evidence="2" id="KW-1185">Reference proteome</keyword>